<dbReference type="OrthoDB" id="660486at2759"/>
<evidence type="ECO:0000256" key="1">
    <source>
        <dbReference type="ARBA" id="ARBA00006974"/>
    </source>
</evidence>
<dbReference type="GO" id="GO:0009733">
    <property type="term" value="P:response to auxin"/>
    <property type="evidence" value="ECO:0007669"/>
    <property type="project" value="InterPro"/>
</dbReference>
<comment type="caution">
    <text evidence="2">The sequence shown here is derived from an EMBL/GenBank/DDBJ whole genome shotgun (WGS) entry which is preliminary data.</text>
</comment>
<dbReference type="FunCoup" id="A0A1Q3DER5">
    <property type="interactions" value="130"/>
</dbReference>
<comment type="similarity">
    <text evidence="1">Belongs to the ARG7 family.</text>
</comment>
<dbReference type="PANTHER" id="PTHR31374">
    <property type="entry name" value="AUXIN-INDUCED PROTEIN-LIKE-RELATED"/>
    <property type="match status" value="1"/>
</dbReference>
<keyword evidence="3" id="KW-1185">Reference proteome</keyword>
<evidence type="ECO:0000313" key="2">
    <source>
        <dbReference type="EMBL" id="GAV90967.1"/>
    </source>
</evidence>
<reference evidence="3" key="1">
    <citation type="submission" date="2016-04" db="EMBL/GenBank/DDBJ databases">
        <title>Cephalotus genome sequencing.</title>
        <authorList>
            <person name="Fukushima K."/>
            <person name="Hasebe M."/>
            <person name="Fang X."/>
        </authorList>
    </citation>
    <scope>NUCLEOTIDE SEQUENCE [LARGE SCALE GENOMIC DNA]</scope>
    <source>
        <strain evidence="3">cv. St1</strain>
    </source>
</reference>
<dbReference type="EMBL" id="BDDD01006792">
    <property type="protein sequence ID" value="GAV90967.1"/>
    <property type="molecule type" value="Genomic_DNA"/>
</dbReference>
<dbReference type="STRING" id="3775.A0A1Q3DER5"/>
<dbReference type="PANTHER" id="PTHR31374:SF118">
    <property type="entry name" value="OS01G0924966 PROTEIN"/>
    <property type="match status" value="1"/>
</dbReference>
<accession>A0A1Q3DER5</accession>
<organism evidence="2 3">
    <name type="scientific">Cephalotus follicularis</name>
    <name type="common">Albany pitcher plant</name>
    <dbReference type="NCBI Taxonomy" id="3775"/>
    <lineage>
        <taxon>Eukaryota</taxon>
        <taxon>Viridiplantae</taxon>
        <taxon>Streptophyta</taxon>
        <taxon>Embryophyta</taxon>
        <taxon>Tracheophyta</taxon>
        <taxon>Spermatophyta</taxon>
        <taxon>Magnoliopsida</taxon>
        <taxon>eudicotyledons</taxon>
        <taxon>Gunneridae</taxon>
        <taxon>Pentapetalae</taxon>
        <taxon>rosids</taxon>
        <taxon>fabids</taxon>
        <taxon>Oxalidales</taxon>
        <taxon>Cephalotaceae</taxon>
        <taxon>Cephalotus</taxon>
    </lineage>
</organism>
<evidence type="ECO:0000313" key="3">
    <source>
        <dbReference type="Proteomes" id="UP000187406"/>
    </source>
</evidence>
<dbReference type="Pfam" id="PF02519">
    <property type="entry name" value="Auxin_inducible"/>
    <property type="match status" value="1"/>
</dbReference>
<dbReference type="Proteomes" id="UP000187406">
    <property type="component" value="Unassembled WGS sequence"/>
</dbReference>
<dbReference type="AlphaFoldDB" id="A0A1Q3DER5"/>
<sequence>MDSSKEKEKKGNLILKTWERCKSIGSGSKRASGLMRTQTTRTKSLPRCNSYNIKKPESSSKPRVVPEGCFSVYVGPQKQRFVIKTECANHPLFKILLEEAESEYGFNSEGPLVLPCNVDVFYKVLLAMAEDATGHENGRVCGFAKGYGSYHLLTPPPVIAISPF</sequence>
<dbReference type="InterPro" id="IPR003676">
    <property type="entry name" value="SAUR_fam"/>
</dbReference>
<proteinExistence type="inferred from homology"/>
<protein>
    <submittedName>
        <fullName evidence="2">Auxin_inducible domain-containing protein</fullName>
    </submittedName>
</protein>
<dbReference type="InParanoid" id="A0A1Q3DER5"/>
<name>A0A1Q3DER5_CEPFO</name>
<gene>
    <name evidence="2" type="ORF">CFOL_v3_34367</name>
</gene>